<name>A0ABW4JMT9_9BACL</name>
<dbReference type="GO" id="GO:0016746">
    <property type="term" value="F:acyltransferase activity"/>
    <property type="evidence" value="ECO:0007669"/>
    <property type="project" value="UniProtKB-KW"/>
</dbReference>
<comment type="caution">
    <text evidence="2">The sequence shown here is derived from an EMBL/GenBank/DDBJ whole genome shotgun (WGS) entry which is preliminary data.</text>
</comment>
<protein>
    <submittedName>
        <fullName evidence="2">GNAT family N-acetyltransferase</fullName>
        <ecNumber evidence="2">2.3.1.-</ecNumber>
    </submittedName>
</protein>
<organism evidence="2 3">
    <name type="scientific">Alicyclobacillus fodiniaquatilis</name>
    <dbReference type="NCBI Taxonomy" id="1661150"/>
    <lineage>
        <taxon>Bacteria</taxon>
        <taxon>Bacillati</taxon>
        <taxon>Bacillota</taxon>
        <taxon>Bacilli</taxon>
        <taxon>Bacillales</taxon>
        <taxon>Alicyclobacillaceae</taxon>
        <taxon>Alicyclobacillus</taxon>
    </lineage>
</organism>
<dbReference type="Gene3D" id="1.10.1780.10">
    <property type="entry name" value="Clp, N-terminal domain"/>
    <property type="match status" value="1"/>
</dbReference>
<feature type="domain" description="N-acetyltransferase" evidence="1">
    <location>
        <begin position="164"/>
        <end position="289"/>
    </location>
</feature>
<keyword evidence="2" id="KW-0808">Transferase</keyword>
<proteinExistence type="predicted"/>
<evidence type="ECO:0000313" key="2">
    <source>
        <dbReference type="EMBL" id="MFD1677214.1"/>
    </source>
</evidence>
<dbReference type="SUPFAM" id="SSF55729">
    <property type="entry name" value="Acyl-CoA N-acyltransferases (Nat)"/>
    <property type="match status" value="1"/>
</dbReference>
<evidence type="ECO:0000259" key="1">
    <source>
        <dbReference type="PROSITE" id="PS51186"/>
    </source>
</evidence>
<dbReference type="Pfam" id="PF00583">
    <property type="entry name" value="Acetyltransf_1"/>
    <property type="match status" value="1"/>
</dbReference>
<keyword evidence="3" id="KW-1185">Reference proteome</keyword>
<dbReference type="CDD" id="cd04301">
    <property type="entry name" value="NAT_SF"/>
    <property type="match status" value="1"/>
</dbReference>
<dbReference type="InterPro" id="IPR000182">
    <property type="entry name" value="GNAT_dom"/>
</dbReference>
<evidence type="ECO:0000313" key="3">
    <source>
        <dbReference type="Proteomes" id="UP001597079"/>
    </source>
</evidence>
<keyword evidence="2" id="KW-0012">Acyltransferase</keyword>
<dbReference type="RefSeq" id="WP_377945129.1">
    <property type="nucleotide sequence ID" value="NZ_JBHUCX010000089.1"/>
</dbReference>
<dbReference type="SUPFAM" id="SSF81923">
    <property type="entry name" value="Double Clp-N motif"/>
    <property type="match status" value="1"/>
</dbReference>
<dbReference type="Proteomes" id="UP001597079">
    <property type="component" value="Unassembled WGS sequence"/>
</dbReference>
<sequence length="289" mass="32277">MFTFSNRVKRVIQYATLAVPTGRDVINPFDLFVGGLLEGTSVLGELYLRGRFRIAELQVCANQYGLQDTKVPCSISPTKPSISASLMEVLHLADDLRKKYRQCMINEGHLYSAILDLCDIASLLKTSSSNITEDDIRQIVCEPRDMVVALENFPLPTCAEISEVIIRRADKGDEASLCLFVQQTFSSRWLDAVHNGFTYVVPPIFLAMRQDEIIGFGCYDVVRFKKGTFGPMGVLPNCRESGLGKSLLHHCLFDMKRCGYAYAIIDEAGPIEFYERACGAVVIPKPTER</sequence>
<dbReference type="InterPro" id="IPR036628">
    <property type="entry name" value="Clp_N_dom_sf"/>
</dbReference>
<dbReference type="Gene3D" id="3.40.630.30">
    <property type="match status" value="1"/>
</dbReference>
<gene>
    <name evidence="2" type="ORF">ACFSB2_21300</name>
</gene>
<accession>A0ABW4JMT9</accession>
<dbReference type="EMBL" id="JBHUCX010000089">
    <property type="protein sequence ID" value="MFD1677214.1"/>
    <property type="molecule type" value="Genomic_DNA"/>
</dbReference>
<reference evidence="3" key="1">
    <citation type="journal article" date="2019" name="Int. J. Syst. Evol. Microbiol.">
        <title>The Global Catalogue of Microorganisms (GCM) 10K type strain sequencing project: providing services to taxonomists for standard genome sequencing and annotation.</title>
        <authorList>
            <consortium name="The Broad Institute Genomics Platform"/>
            <consortium name="The Broad Institute Genome Sequencing Center for Infectious Disease"/>
            <person name="Wu L."/>
            <person name="Ma J."/>
        </authorList>
    </citation>
    <scope>NUCLEOTIDE SEQUENCE [LARGE SCALE GENOMIC DNA]</scope>
    <source>
        <strain evidence="3">CGMCC 1.12286</strain>
    </source>
</reference>
<dbReference type="PROSITE" id="PS51186">
    <property type="entry name" value="GNAT"/>
    <property type="match status" value="1"/>
</dbReference>
<dbReference type="InterPro" id="IPR016181">
    <property type="entry name" value="Acyl_CoA_acyltransferase"/>
</dbReference>
<dbReference type="EC" id="2.3.1.-" evidence="2"/>